<organism evidence="2 3">
    <name type="scientific">Rotaria magnacalcarata</name>
    <dbReference type="NCBI Taxonomy" id="392030"/>
    <lineage>
        <taxon>Eukaryota</taxon>
        <taxon>Metazoa</taxon>
        <taxon>Spiralia</taxon>
        <taxon>Gnathifera</taxon>
        <taxon>Rotifera</taxon>
        <taxon>Eurotatoria</taxon>
        <taxon>Bdelloidea</taxon>
        <taxon>Philodinida</taxon>
        <taxon>Philodinidae</taxon>
        <taxon>Rotaria</taxon>
    </lineage>
</organism>
<feature type="compositionally biased region" description="Basic and acidic residues" evidence="1">
    <location>
        <begin position="26"/>
        <end position="42"/>
    </location>
</feature>
<dbReference type="AlphaFoldDB" id="A0A816AVA7"/>
<name>A0A816AVA7_9BILA</name>
<dbReference type="EMBL" id="CAJNOV010017142">
    <property type="protein sequence ID" value="CAF1600571.1"/>
    <property type="molecule type" value="Genomic_DNA"/>
</dbReference>
<sequence length="51" mass="5802">STCQTGMKKPKISNENDNIIALEDRLDDRTFDVDQDDGKENDECNYPPGKK</sequence>
<dbReference type="Proteomes" id="UP000663855">
    <property type="component" value="Unassembled WGS sequence"/>
</dbReference>
<evidence type="ECO:0000313" key="2">
    <source>
        <dbReference type="EMBL" id="CAF1600571.1"/>
    </source>
</evidence>
<accession>A0A816AVA7</accession>
<evidence type="ECO:0000256" key="1">
    <source>
        <dbReference type="SAM" id="MobiDB-lite"/>
    </source>
</evidence>
<reference evidence="2" key="1">
    <citation type="submission" date="2021-02" db="EMBL/GenBank/DDBJ databases">
        <authorList>
            <person name="Nowell W R."/>
        </authorList>
    </citation>
    <scope>NUCLEOTIDE SEQUENCE</scope>
</reference>
<protein>
    <submittedName>
        <fullName evidence="2">Uncharacterized protein</fullName>
    </submittedName>
</protein>
<gene>
    <name evidence="2" type="ORF">CJN711_LOCUS35135</name>
</gene>
<feature type="non-terminal residue" evidence="2">
    <location>
        <position position="1"/>
    </location>
</feature>
<feature type="region of interest" description="Disordered" evidence="1">
    <location>
        <begin position="26"/>
        <end position="51"/>
    </location>
</feature>
<evidence type="ECO:0000313" key="3">
    <source>
        <dbReference type="Proteomes" id="UP000663855"/>
    </source>
</evidence>
<proteinExistence type="predicted"/>
<comment type="caution">
    <text evidence="2">The sequence shown here is derived from an EMBL/GenBank/DDBJ whole genome shotgun (WGS) entry which is preliminary data.</text>
</comment>